<gene>
    <name evidence="1" type="ORF">HPB49_021338</name>
</gene>
<protein>
    <submittedName>
        <fullName evidence="1">Uncharacterized protein</fullName>
    </submittedName>
</protein>
<dbReference type="Proteomes" id="UP000821865">
    <property type="component" value="Chromosome 11"/>
</dbReference>
<comment type="caution">
    <text evidence="1">The sequence shown here is derived from an EMBL/GenBank/DDBJ whole genome shotgun (WGS) entry which is preliminary data.</text>
</comment>
<keyword evidence="2" id="KW-1185">Reference proteome</keyword>
<evidence type="ECO:0000313" key="2">
    <source>
        <dbReference type="Proteomes" id="UP000821865"/>
    </source>
</evidence>
<sequence>MPVRKRNPAKKPSQVKVRLAGALQSKRKLQMRLVLCDPFTAVPLRSCCRAGSTSSKHHLCSLASGSPGHLGSPGKPSEQVTELICTVSGFAVFSTMYPPDGLCRYLFYCNVVVTNASMVGVEVSISWEVFKKQMKKFKKTSGGISFDSRYVTAASIKPVEKQLKDMARNNNIKHYGVLNMLTVPAKAHGLLKQMKVLLKKLKNIQGTRSTRKTILAMGLYDYGMNGEYYTDFSLLFKDAIESSNADTVIAISSVGWLHDPSKCECTPPSVWDVLRFGGLRSILGKKYPDLKRQAALMSKQEHYNNSKVKMGLSFELATLAYNTTYDYIKQNAVDFAKMYTECNLFFTTNFDVVPCKINADSNRALVHPDVGMAFPKSLPSLILLFEDEDTLEKKCKDLIDPSTNLRPNMAILLLNVHLGDYDIVNKCVFNDPQRSDHFWRIRVVKKTLKIP</sequence>
<organism evidence="1 2">
    <name type="scientific">Dermacentor silvarum</name>
    <name type="common">Tick</name>
    <dbReference type="NCBI Taxonomy" id="543639"/>
    <lineage>
        <taxon>Eukaryota</taxon>
        <taxon>Metazoa</taxon>
        <taxon>Ecdysozoa</taxon>
        <taxon>Arthropoda</taxon>
        <taxon>Chelicerata</taxon>
        <taxon>Arachnida</taxon>
        <taxon>Acari</taxon>
        <taxon>Parasitiformes</taxon>
        <taxon>Ixodida</taxon>
        <taxon>Ixodoidea</taxon>
        <taxon>Ixodidae</taxon>
        <taxon>Rhipicephalinae</taxon>
        <taxon>Dermacentor</taxon>
    </lineage>
</organism>
<name>A0ACB8DL73_DERSI</name>
<accession>A0ACB8DL73</accession>
<evidence type="ECO:0000313" key="1">
    <source>
        <dbReference type="EMBL" id="KAH7971311.1"/>
    </source>
</evidence>
<reference evidence="1" key="1">
    <citation type="submission" date="2020-05" db="EMBL/GenBank/DDBJ databases">
        <title>Large-scale comparative analyses of tick genomes elucidate their genetic diversity and vector capacities.</title>
        <authorList>
            <person name="Jia N."/>
            <person name="Wang J."/>
            <person name="Shi W."/>
            <person name="Du L."/>
            <person name="Sun Y."/>
            <person name="Zhan W."/>
            <person name="Jiang J."/>
            <person name="Wang Q."/>
            <person name="Zhang B."/>
            <person name="Ji P."/>
            <person name="Sakyi L.B."/>
            <person name="Cui X."/>
            <person name="Yuan T."/>
            <person name="Jiang B."/>
            <person name="Yang W."/>
            <person name="Lam T.T.-Y."/>
            <person name="Chang Q."/>
            <person name="Ding S."/>
            <person name="Wang X."/>
            <person name="Zhu J."/>
            <person name="Ruan X."/>
            <person name="Zhao L."/>
            <person name="Wei J."/>
            <person name="Que T."/>
            <person name="Du C."/>
            <person name="Cheng J."/>
            <person name="Dai P."/>
            <person name="Han X."/>
            <person name="Huang E."/>
            <person name="Gao Y."/>
            <person name="Liu J."/>
            <person name="Shao H."/>
            <person name="Ye R."/>
            <person name="Li L."/>
            <person name="Wei W."/>
            <person name="Wang X."/>
            <person name="Wang C."/>
            <person name="Yang T."/>
            <person name="Huo Q."/>
            <person name="Li W."/>
            <person name="Guo W."/>
            <person name="Chen H."/>
            <person name="Zhou L."/>
            <person name="Ni X."/>
            <person name="Tian J."/>
            <person name="Zhou Y."/>
            <person name="Sheng Y."/>
            <person name="Liu T."/>
            <person name="Pan Y."/>
            <person name="Xia L."/>
            <person name="Li J."/>
            <person name="Zhao F."/>
            <person name="Cao W."/>
        </authorList>
    </citation>
    <scope>NUCLEOTIDE SEQUENCE</scope>
    <source>
        <strain evidence="1">Dsil-2018</strain>
    </source>
</reference>
<proteinExistence type="predicted"/>
<dbReference type="EMBL" id="CM023480">
    <property type="protein sequence ID" value="KAH7971311.1"/>
    <property type="molecule type" value="Genomic_DNA"/>
</dbReference>